<name>A0ABQ7GYU0_DUNSA</name>
<proteinExistence type="predicted"/>
<organism evidence="1 2">
    <name type="scientific">Dunaliella salina</name>
    <name type="common">Green alga</name>
    <name type="synonym">Protococcus salinus</name>
    <dbReference type="NCBI Taxonomy" id="3046"/>
    <lineage>
        <taxon>Eukaryota</taxon>
        <taxon>Viridiplantae</taxon>
        <taxon>Chlorophyta</taxon>
        <taxon>core chlorophytes</taxon>
        <taxon>Chlorophyceae</taxon>
        <taxon>CS clade</taxon>
        <taxon>Chlamydomonadales</taxon>
        <taxon>Dunaliellaceae</taxon>
        <taxon>Dunaliella</taxon>
    </lineage>
</organism>
<sequence>MYHLLDFGSGYDPLLIATNHRDWKETLQFAMIGMHLSDATTRMNGSWMRAFNAYSVANFFGIEARAEEAVPNLPGVTMSKPVGPRLFHLSQVVKPVRTSLKGLLL</sequence>
<reference evidence="1" key="1">
    <citation type="submission" date="2017-08" db="EMBL/GenBank/DDBJ databases">
        <authorList>
            <person name="Polle J.E."/>
            <person name="Barry K."/>
            <person name="Cushman J."/>
            <person name="Schmutz J."/>
            <person name="Tran D."/>
            <person name="Hathwaick L.T."/>
            <person name="Yim W.C."/>
            <person name="Jenkins J."/>
            <person name="Mckie-Krisberg Z.M."/>
            <person name="Prochnik S."/>
            <person name="Lindquist E."/>
            <person name="Dockter R.B."/>
            <person name="Adam C."/>
            <person name="Molina H."/>
            <person name="Bunkerborg J."/>
            <person name="Jin E."/>
            <person name="Buchheim M."/>
            <person name="Magnuson J."/>
        </authorList>
    </citation>
    <scope>NUCLEOTIDE SEQUENCE</scope>
    <source>
        <strain evidence="1">CCAP 19/18</strain>
    </source>
</reference>
<keyword evidence="2" id="KW-1185">Reference proteome</keyword>
<evidence type="ECO:0000313" key="2">
    <source>
        <dbReference type="Proteomes" id="UP000815325"/>
    </source>
</evidence>
<evidence type="ECO:0008006" key="3">
    <source>
        <dbReference type="Google" id="ProtNLM"/>
    </source>
</evidence>
<dbReference type="Proteomes" id="UP000815325">
    <property type="component" value="Unassembled WGS sequence"/>
</dbReference>
<evidence type="ECO:0000313" key="1">
    <source>
        <dbReference type="EMBL" id="KAF5839772.1"/>
    </source>
</evidence>
<gene>
    <name evidence="1" type="ORF">DUNSADRAFT_18650</name>
</gene>
<comment type="caution">
    <text evidence="1">The sequence shown here is derived from an EMBL/GenBank/DDBJ whole genome shotgun (WGS) entry which is preliminary data.</text>
</comment>
<protein>
    <recommendedName>
        <fullName evidence="3">Encoded protein</fullName>
    </recommendedName>
</protein>
<dbReference type="EMBL" id="MU069533">
    <property type="protein sequence ID" value="KAF5839772.1"/>
    <property type="molecule type" value="Genomic_DNA"/>
</dbReference>
<accession>A0ABQ7GYU0</accession>